<accession>A0A1Q3BK30</accession>
<keyword evidence="2" id="KW-1185">Reference proteome</keyword>
<evidence type="ECO:0000313" key="1">
    <source>
        <dbReference type="EMBL" id="GAV68278.1"/>
    </source>
</evidence>
<dbReference type="PANTHER" id="PTHR35317">
    <property type="entry name" value="OS04G0629600 PROTEIN"/>
    <property type="match status" value="1"/>
</dbReference>
<gene>
    <name evidence="1" type="ORF">CFOL_v3_11781</name>
</gene>
<comment type="caution">
    <text evidence="1">The sequence shown here is derived from an EMBL/GenBank/DDBJ whole genome shotgun (WGS) entry which is preliminary data.</text>
</comment>
<dbReference type="AlphaFoldDB" id="A0A1Q3BK30"/>
<organism evidence="1 2">
    <name type="scientific">Cephalotus follicularis</name>
    <name type="common">Albany pitcher plant</name>
    <dbReference type="NCBI Taxonomy" id="3775"/>
    <lineage>
        <taxon>Eukaryota</taxon>
        <taxon>Viridiplantae</taxon>
        <taxon>Streptophyta</taxon>
        <taxon>Embryophyta</taxon>
        <taxon>Tracheophyta</taxon>
        <taxon>Spermatophyta</taxon>
        <taxon>Magnoliopsida</taxon>
        <taxon>eudicotyledons</taxon>
        <taxon>Gunneridae</taxon>
        <taxon>Pentapetalae</taxon>
        <taxon>rosids</taxon>
        <taxon>fabids</taxon>
        <taxon>Oxalidales</taxon>
        <taxon>Cephalotaceae</taxon>
        <taxon>Cephalotus</taxon>
    </lineage>
</organism>
<dbReference type="EMBL" id="BDDD01000626">
    <property type="protein sequence ID" value="GAV68278.1"/>
    <property type="molecule type" value="Genomic_DNA"/>
</dbReference>
<proteinExistence type="predicted"/>
<evidence type="ECO:0000313" key="2">
    <source>
        <dbReference type="Proteomes" id="UP000187406"/>
    </source>
</evidence>
<reference evidence="2" key="1">
    <citation type="submission" date="2016-04" db="EMBL/GenBank/DDBJ databases">
        <title>Cephalotus genome sequencing.</title>
        <authorList>
            <person name="Fukushima K."/>
            <person name="Hasebe M."/>
            <person name="Fang X."/>
        </authorList>
    </citation>
    <scope>NUCLEOTIDE SEQUENCE [LARGE SCALE GENOMIC DNA]</scope>
    <source>
        <strain evidence="2">cv. St1</strain>
    </source>
</reference>
<dbReference type="PANTHER" id="PTHR35317:SF23">
    <property type="entry name" value="OS04G0629600 PROTEIN"/>
    <property type="match status" value="1"/>
</dbReference>
<dbReference type="OrthoDB" id="1633296at2759"/>
<protein>
    <submittedName>
        <fullName evidence="1">UBN2_2 domain-containing protein</fullName>
    </submittedName>
</protein>
<sequence length="176" mass="19912">KEQIGIVMGLMDLDHALRTDTHDAITAQNTTEQKAAYEKWERSNLVSLMIMKSSISVAIRGAIPDSNNAKTYLASMEEQFKSSSKAHASTLIIKMLTIRCDGTSGVREHIMMMNDMASKLKGMEMEISEGFLVHFIITSLPVQFGPFKINYNTQREKWKMSESISMCVQEEERLKV</sequence>
<dbReference type="InParanoid" id="A0A1Q3BK30"/>
<feature type="non-terminal residue" evidence="1">
    <location>
        <position position="1"/>
    </location>
</feature>
<name>A0A1Q3BK30_CEPFO</name>
<dbReference type="Pfam" id="PF14223">
    <property type="entry name" value="Retrotran_gag_2"/>
    <property type="match status" value="1"/>
</dbReference>
<dbReference type="Proteomes" id="UP000187406">
    <property type="component" value="Unassembled WGS sequence"/>
</dbReference>